<dbReference type="HOGENOM" id="CLU_049301_11_0_4"/>
<accession>A2SCE0</accession>
<dbReference type="GO" id="GO:0005737">
    <property type="term" value="C:cytoplasm"/>
    <property type="evidence" value="ECO:0007669"/>
    <property type="project" value="UniProtKB-SubCell"/>
</dbReference>
<dbReference type="Gene3D" id="3.40.50.620">
    <property type="entry name" value="HUPs"/>
    <property type="match status" value="1"/>
</dbReference>
<dbReference type="STRING" id="420662.Mpe_A0267"/>
<dbReference type="Proteomes" id="UP000000366">
    <property type="component" value="Chromosome"/>
</dbReference>
<comment type="subcellular location">
    <subcellularLocation>
        <location evidence="2">Cytoplasm</location>
    </subcellularLocation>
</comment>
<reference evidence="4 5" key="1">
    <citation type="journal article" date="2007" name="J. Bacteriol.">
        <title>Whole-genome analysis of the methyl tert-butyl ether-degrading beta-proteobacterium Methylibium petroleiphilum PM1.</title>
        <authorList>
            <person name="Kane S.R."/>
            <person name="Chakicherla A.Y."/>
            <person name="Chain P.S.G."/>
            <person name="Schmidt R."/>
            <person name="Shin M.W."/>
            <person name="Legler T.C."/>
            <person name="Scow K.M."/>
            <person name="Larimer F.W."/>
            <person name="Lucas S.M."/>
            <person name="Richardson P.M."/>
            <person name="Hristova K.R."/>
        </authorList>
    </citation>
    <scope>NUCLEOTIDE SEQUENCE [LARGE SCALE GENOMIC DNA]</scope>
    <source>
        <strain evidence="5">ATCC BAA-1232 / LMG 22953 / PM1</strain>
    </source>
</reference>
<dbReference type="KEGG" id="mpt:Mpe_A0267"/>
<evidence type="ECO:0000256" key="1">
    <source>
        <dbReference type="ARBA" id="ARBA00008791"/>
    </source>
</evidence>
<evidence type="ECO:0000259" key="3">
    <source>
        <dbReference type="Pfam" id="PF00582"/>
    </source>
</evidence>
<evidence type="ECO:0000256" key="2">
    <source>
        <dbReference type="PIRNR" id="PIRNR006276"/>
    </source>
</evidence>
<keyword evidence="2" id="KW-0963">Cytoplasm</keyword>
<sequence length="145" mass="16024">MFKHLLLPTDGSSPSEVVNRKALQFAKEQQARVTAIHVVPTFHTLTYRTTMLEDTREEFVAECKAQASKFLTEVERAAQEIGVPCRSLMVTHDHPYEAINDTAAQSGCDLIVMASHGRRGLKGLLLGSETQKVLTHASVPVLVLR</sequence>
<dbReference type="PANTHER" id="PTHR46268">
    <property type="entry name" value="STRESS RESPONSE PROTEIN NHAX"/>
    <property type="match status" value="1"/>
</dbReference>
<protein>
    <recommendedName>
        <fullName evidence="2">Universal stress protein</fullName>
    </recommendedName>
</protein>
<dbReference type="InterPro" id="IPR006015">
    <property type="entry name" value="Universal_stress_UspA"/>
</dbReference>
<dbReference type="EMBL" id="CP000555">
    <property type="protein sequence ID" value="ABM93229.1"/>
    <property type="molecule type" value="Genomic_DNA"/>
</dbReference>
<dbReference type="Pfam" id="PF00582">
    <property type="entry name" value="Usp"/>
    <property type="match status" value="1"/>
</dbReference>
<gene>
    <name evidence="4" type="ordered locus">Mpe_A0267</name>
</gene>
<evidence type="ECO:0000313" key="5">
    <source>
        <dbReference type="Proteomes" id="UP000000366"/>
    </source>
</evidence>
<proteinExistence type="inferred from homology"/>
<name>A2SCE0_METPP</name>
<organism evidence="4 5">
    <name type="scientific">Methylibium petroleiphilum (strain ATCC BAA-1232 / LMG 22953 / PM1)</name>
    <dbReference type="NCBI Taxonomy" id="420662"/>
    <lineage>
        <taxon>Bacteria</taxon>
        <taxon>Pseudomonadati</taxon>
        <taxon>Pseudomonadota</taxon>
        <taxon>Betaproteobacteria</taxon>
        <taxon>Burkholderiales</taxon>
        <taxon>Sphaerotilaceae</taxon>
        <taxon>Methylibium</taxon>
    </lineage>
</organism>
<dbReference type="SUPFAM" id="SSF52402">
    <property type="entry name" value="Adenine nucleotide alpha hydrolases-like"/>
    <property type="match status" value="1"/>
</dbReference>
<dbReference type="PRINTS" id="PR01438">
    <property type="entry name" value="UNVRSLSTRESS"/>
</dbReference>
<evidence type="ECO:0000313" key="4">
    <source>
        <dbReference type="EMBL" id="ABM93229.1"/>
    </source>
</evidence>
<dbReference type="CDD" id="cd00293">
    <property type="entry name" value="USP-like"/>
    <property type="match status" value="1"/>
</dbReference>
<dbReference type="AlphaFoldDB" id="A2SCE0"/>
<dbReference type="InterPro" id="IPR014729">
    <property type="entry name" value="Rossmann-like_a/b/a_fold"/>
</dbReference>
<dbReference type="InterPro" id="IPR006016">
    <property type="entry name" value="UspA"/>
</dbReference>
<feature type="domain" description="UspA" evidence="3">
    <location>
        <begin position="1"/>
        <end position="145"/>
    </location>
</feature>
<dbReference type="eggNOG" id="COG0589">
    <property type="taxonomic scope" value="Bacteria"/>
</dbReference>
<dbReference type="PANTHER" id="PTHR46268:SF15">
    <property type="entry name" value="UNIVERSAL STRESS PROTEIN HP_0031"/>
    <property type="match status" value="1"/>
</dbReference>
<dbReference type="PIRSF" id="PIRSF006276">
    <property type="entry name" value="UspA"/>
    <property type="match status" value="1"/>
</dbReference>
<keyword evidence="5" id="KW-1185">Reference proteome</keyword>
<comment type="similarity">
    <text evidence="1 2">Belongs to the universal stress protein A family.</text>
</comment>
<dbReference type="RefSeq" id="WP_011827868.1">
    <property type="nucleotide sequence ID" value="NC_008825.1"/>
</dbReference>